<dbReference type="RefSeq" id="WP_217287962.1">
    <property type="nucleotide sequence ID" value="NZ_CP077683.1"/>
</dbReference>
<feature type="transmembrane region" description="Helical" evidence="1">
    <location>
        <begin position="193"/>
        <end position="212"/>
    </location>
</feature>
<evidence type="ECO:0000313" key="3">
    <source>
        <dbReference type="Proteomes" id="UP000683559"/>
    </source>
</evidence>
<feature type="transmembrane region" description="Helical" evidence="1">
    <location>
        <begin position="265"/>
        <end position="284"/>
    </location>
</feature>
<protein>
    <submittedName>
        <fullName evidence="2">Uncharacterized protein</fullName>
    </submittedName>
</protein>
<keyword evidence="1" id="KW-0812">Transmembrane</keyword>
<evidence type="ECO:0000313" key="2">
    <source>
        <dbReference type="EMBL" id="QXE91377.1"/>
    </source>
</evidence>
<reference evidence="2 3" key="1">
    <citation type="submission" date="2021-06" db="EMBL/GenBank/DDBJ databases">
        <title>Gemonas diversity in paddy soil.</title>
        <authorList>
            <person name="Liu G."/>
        </authorList>
    </citation>
    <scope>NUCLEOTIDE SEQUENCE [LARGE SCALE GENOMIC DNA]</scope>
    <source>
        <strain evidence="2 3">RG2</strain>
    </source>
</reference>
<evidence type="ECO:0000256" key="1">
    <source>
        <dbReference type="SAM" id="Phobius"/>
    </source>
</evidence>
<accession>A0ABX8LKJ4</accession>
<gene>
    <name evidence="2" type="ORF">KP001_02195</name>
</gene>
<keyword evidence="1" id="KW-1133">Transmembrane helix</keyword>
<feature type="transmembrane region" description="Helical" evidence="1">
    <location>
        <begin position="134"/>
        <end position="152"/>
    </location>
</feature>
<feature type="transmembrane region" description="Helical" evidence="1">
    <location>
        <begin position="103"/>
        <end position="122"/>
    </location>
</feature>
<dbReference type="Proteomes" id="UP000683559">
    <property type="component" value="Chromosome"/>
</dbReference>
<feature type="transmembrane region" description="Helical" evidence="1">
    <location>
        <begin position="6"/>
        <end position="32"/>
    </location>
</feature>
<organism evidence="2 3">
    <name type="scientific">Geomonas subterranea</name>
    <dbReference type="NCBI Taxonomy" id="2847989"/>
    <lineage>
        <taxon>Bacteria</taxon>
        <taxon>Pseudomonadati</taxon>
        <taxon>Thermodesulfobacteriota</taxon>
        <taxon>Desulfuromonadia</taxon>
        <taxon>Geobacterales</taxon>
        <taxon>Geobacteraceae</taxon>
        <taxon>Geomonas</taxon>
    </lineage>
</organism>
<dbReference type="EMBL" id="CP077683">
    <property type="protein sequence ID" value="QXE91377.1"/>
    <property type="molecule type" value="Genomic_DNA"/>
</dbReference>
<keyword evidence="1" id="KW-0472">Membrane</keyword>
<sequence length="331" mass="35242">MILNPGILSLFAASLLTAIMVLYATLHGVQILRHWDLSSGSEAQLVLERKTYLVATVLSYFLAFQLVSLFLFIVTADNIHHLFVGAMCAVGTLTATPLGYPTLLLKCAGFLLAGLWLVFNHADSLGYDYPLIRTKYLLLLLLAPLLLAEAVLQGGYFLGLSPDIITSCCGSLFSPASRGIATEIANAPPLPMLGIFYLSSALTVGCGLRLAGSGSGGGIFALASALQLVVALVALVSVISLYIYQMPSHHCPFCILQREYGFVGYPIYLAILAAAVSGIGAGCLQRYRNVASLAPELPHLTRRLALVSVSAVLLLAAIVTGYVVFTDFTLR</sequence>
<name>A0ABX8LKJ4_9BACT</name>
<proteinExistence type="predicted"/>
<feature type="transmembrane region" description="Helical" evidence="1">
    <location>
        <begin position="219"/>
        <end position="245"/>
    </location>
</feature>
<feature type="transmembrane region" description="Helical" evidence="1">
    <location>
        <begin position="304"/>
        <end position="325"/>
    </location>
</feature>
<feature type="transmembrane region" description="Helical" evidence="1">
    <location>
        <begin position="52"/>
        <end position="73"/>
    </location>
</feature>
<keyword evidence="3" id="KW-1185">Reference proteome</keyword>